<sequence>MAQQILPFYLVCDESGSMSGDPIDAINTALPELHQEIAYNPVVADKTQFAIIGFSDSVDIALPLSDLSQVKQLPVLTTKGSTDYAAAFRCVKDQIEQDVARLKSQGHQVFRPVVFFLTDGQPTGDYRKEWEDLTTTSFPLHPNIVAFGIGSHVDPDTISAVGTFRAFVSDGTLSPAQALQEFAVALTKSIVRSGSTPAPDGGMTLQTPDTVPGFTAITVDRV</sequence>
<protein>
    <submittedName>
        <fullName evidence="2">Uncharacterized protein YegL</fullName>
    </submittedName>
</protein>
<organism evidence="2 3">
    <name type="scientific">Actinopolymorpha rutila</name>
    <dbReference type="NCBI Taxonomy" id="446787"/>
    <lineage>
        <taxon>Bacteria</taxon>
        <taxon>Bacillati</taxon>
        <taxon>Actinomycetota</taxon>
        <taxon>Actinomycetes</taxon>
        <taxon>Propionibacteriales</taxon>
        <taxon>Actinopolymorphaceae</taxon>
        <taxon>Actinopolymorpha</taxon>
    </lineage>
</organism>
<dbReference type="InterPro" id="IPR002035">
    <property type="entry name" value="VWF_A"/>
</dbReference>
<proteinExistence type="predicted"/>
<dbReference type="Proteomes" id="UP000579605">
    <property type="component" value="Unassembled WGS sequence"/>
</dbReference>
<dbReference type="Pfam" id="PF00092">
    <property type="entry name" value="VWA"/>
    <property type="match status" value="1"/>
</dbReference>
<dbReference type="SUPFAM" id="SSF53300">
    <property type="entry name" value="vWA-like"/>
    <property type="match status" value="1"/>
</dbReference>
<gene>
    <name evidence="2" type="ORF">F4554_005146</name>
</gene>
<keyword evidence="3" id="KW-1185">Reference proteome</keyword>
<reference evidence="2 3" key="1">
    <citation type="submission" date="2020-07" db="EMBL/GenBank/DDBJ databases">
        <title>Sequencing the genomes of 1000 actinobacteria strains.</title>
        <authorList>
            <person name="Klenk H.-P."/>
        </authorList>
    </citation>
    <scope>NUCLEOTIDE SEQUENCE [LARGE SCALE GENOMIC DNA]</scope>
    <source>
        <strain evidence="2 3">DSM 18448</strain>
    </source>
</reference>
<dbReference type="InterPro" id="IPR036465">
    <property type="entry name" value="vWFA_dom_sf"/>
</dbReference>
<evidence type="ECO:0000313" key="3">
    <source>
        <dbReference type="Proteomes" id="UP000579605"/>
    </source>
</evidence>
<evidence type="ECO:0000259" key="1">
    <source>
        <dbReference type="PROSITE" id="PS50234"/>
    </source>
</evidence>
<feature type="domain" description="VWFA" evidence="1">
    <location>
        <begin position="7"/>
        <end position="190"/>
    </location>
</feature>
<dbReference type="EMBL" id="JACBZH010000001">
    <property type="protein sequence ID" value="NYH92508.1"/>
    <property type="molecule type" value="Genomic_DNA"/>
</dbReference>
<accession>A0A852ZKT1</accession>
<comment type="caution">
    <text evidence="2">The sequence shown here is derived from an EMBL/GenBank/DDBJ whole genome shotgun (WGS) entry which is preliminary data.</text>
</comment>
<dbReference type="PROSITE" id="PS50234">
    <property type="entry name" value="VWFA"/>
    <property type="match status" value="1"/>
</dbReference>
<dbReference type="Gene3D" id="3.40.50.410">
    <property type="entry name" value="von Willebrand factor, type A domain"/>
    <property type="match status" value="1"/>
</dbReference>
<dbReference type="AlphaFoldDB" id="A0A852ZKT1"/>
<dbReference type="SMART" id="SM00327">
    <property type="entry name" value="VWA"/>
    <property type="match status" value="1"/>
</dbReference>
<dbReference type="RefSeq" id="WP_179789926.1">
    <property type="nucleotide sequence ID" value="NZ_BAAARR010000005.1"/>
</dbReference>
<name>A0A852ZKT1_9ACTN</name>
<evidence type="ECO:0000313" key="2">
    <source>
        <dbReference type="EMBL" id="NYH92508.1"/>
    </source>
</evidence>